<organism evidence="1 2">
    <name type="scientific">Laedolimicola intestinihominis</name>
    <dbReference type="NCBI Taxonomy" id="3133166"/>
    <lineage>
        <taxon>Bacteria</taxon>
        <taxon>Bacillati</taxon>
        <taxon>Bacillota</taxon>
        <taxon>Clostridia</taxon>
        <taxon>Lachnospirales</taxon>
        <taxon>Lachnospiraceae</taxon>
        <taxon>Laedolimicola</taxon>
    </lineage>
</organism>
<evidence type="ECO:0000313" key="2">
    <source>
        <dbReference type="Proteomes" id="UP001438008"/>
    </source>
</evidence>
<comment type="caution">
    <text evidence="1">The sequence shown here is derived from an EMBL/GenBank/DDBJ whole genome shotgun (WGS) entry which is preliminary data.</text>
</comment>
<reference evidence="1 2" key="1">
    <citation type="submission" date="2024-03" db="EMBL/GenBank/DDBJ databases">
        <title>Human intestinal bacterial collection.</title>
        <authorList>
            <person name="Pauvert C."/>
            <person name="Hitch T.C.A."/>
            <person name="Clavel T."/>
        </authorList>
    </citation>
    <scope>NUCLEOTIDE SEQUENCE [LARGE SCALE GENOMIC DNA]</scope>
    <source>
        <strain evidence="1 2">CLA-AA-H132</strain>
    </source>
</reference>
<dbReference type="Pfam" id="PF14270">
    <property type="entry name" value="DUF4358"/>
    <property type="match status" value="1"/>
</dbReference>
<dbReference type="RefSeq" id="WP_349165460.1">
    <property type="nucleotide sequence ID" value="NZ_JBBMFE010000021.1"/>
</dbReference>
<sequence length="161" mass="17967">MRDWILRIAKLILLGLLVYGGVLVVKGTARHVDFGKLRADVEAVADASDMKQGDAQLLRRLYGLNGGELAHWVLYISSDNMAVEELLLAECTSTAQAEQVLQAARDRKATQIRNFDGYGPEQVQLLNQSALRSDDVYVLFAVSDHVSDIKKAYRKDLFQTE</sequence>
<dbReference type="Proteomes" id="UP001438008">
    <property type="component" value="Unassembled WGS sequence"/>
</dbReference>
<protein>
    <submittedName>
        <fullName evidence="1">DUF4358 domain-containing protein</fullName>
    </submittedName>
</protein>
<dbReference type="EMBL" id="JBBMFE010000021">
    <property type="protein sequence ID" value="MEQ2473955.1"/>
    <property type="molecule type" value="Genomic_DNA"/>
</dbReference>
<gene>
    <name evidence="1" type="ORF">WMO29_15900</name>
</gene>
<accession>A0ABV1FLN3</accession>
<evidence type="ECO:0000313" key="1">
    <source>
        <dbReference type="EMBL" id="MEQ2473955.1"/>
    </source>
</evidence>
<keyword evidence="2" id="KW-1185">Reference proteome</keyword>
<dbReference type="InterPro" id="IPR025648">
    <property type="entry name" value="DUF4358"/>
</dbReference>
<name>A0ABV1FLN3_9FIRM</name>
<proteinExistence type="predicted"/>